<keyword evidence="2" id="KW-1185">Reference proteome</keyword>
<name>A0A840YZA0_9SPHN</name>
<dbReference type="Gene3D" id="3.40.50.10110">
    <property type="entry name" value="DNA polymerase III subunit chi"/>
    <property type="match status" value="1"/>
</dbReference>
<sequence length="149" mass="16568">MRTMRVDFYHLTVTPLERVLPKIADKVVSGGERLLVVSAQEAQRDLLDQALWAFSPESFLPHAQAGRGEDSLQPILIGEGAEAANGASNIALADGVWREEALGFARTFHFFSEDEIAAARTAWRQLGDVDGVERRYWKQNERGGWDQAA</sequence>
<reference evidence="1 2" key="1">
    <citation type="submission" date="2020-08" db="EMBL/GenBank/DDBJ databases">
        <title>Genomic Encyclopedia of Type Strains, Phase IV (KMG-IV): sequencing the most valuable type-strain genomes for metagenomic binning, comparative biology and taxonomic classification.</title>
        <authorList>
            <person name="Goeker M."/>
        </authorList>
    </citation>
    <scope>NUCLEOTIDE SEQUENCE [LARGE SCALE GENOMIC DNA]</scope>
    <source>
        <strain evidence="1 2">DSM 27203</strain>
    </source>
</reference>
<dbReference type="AlphaFoldDB" id="A0A840YZA0"/>
<organism evidence="1 2">
    <name type="scientific">Stakelama sediminis</name>
    <dbReference type="NCBI Taxonomy" id="463200"/>
    <lineage>
        <taxon>Bacteria</taxon>
        <taxon>Pseudomonadati</taxon>
        <taxon>Pseudomonadota</taxon>
        <taxon>Alphaproteobacteria</taxon>
        <taxon>Sphingomonadales</taxon>
        <taxon>Sphingomonadaceae</taxon>
        <taxon>Stakelama</taxon>
    </lineage>
</organism>
<dbReference type="GO" id="GO:0003677">
    <property type="term" value="F:DNA binding"/>
    <property type="evidence" value="ECO:0007669"/>
    <property type="project" value="InterPro"/>
</dbReference>
<dbReference type="EC" id="2.7.7.7" evidence="1"/>
<dbReference type="Pfam" id="PF04364">
    <property type="entry name" value="DNA_pol3_chi"/>
    <property type="match status" value="1"/>
</dbReference>
<dbReference type="SUPFAM" id="SSF102400">
    <property type="entry name" value="DNA polymerase III chi subunit"/>
    <property type="match status" value="1"/>
</dbReference>
<comment type="caution">
    <text evidence="1">The sequence shown here is derived from an EMBL/GenBank/DDBJ whole genome shotgun (WGS) entry which is preliminary data.</text>
</comment>
<accession>A0A840YZA0</accession>
<gene>
    <name evidence="1" type="ORF">FHR23_001792</name>
</gene>
<dbReference type="EMBL" id="JACIJI010000002">
    <property type="protein sequence ID" value="MBB5718869.1"/>
    <property type="molecule type" value="Genomic_DNA"/>
</dbReference>
<protein>
    <submittedName>
        <fullName evidence="1">DNA polymerase-3 subunit chi</fullName>
        <ecNumber evidence="1">2.7.7.7</ecNumber>
    </submittedName>
</protein>
<keyword evidence="1" id="KW-0808">Transferase</keyword>
<dbReference type="InterPro" id="IPR007459">
    <property type="entry name" value="DNA_pol3_chi"/>
</dbReference>
<dbReference type="Proteomes" id="UP000554342">
    <property type="component" value="Unassembled WGS sequence"/>
</dbReference>
<dbReference type="GO" id="GO:0032298">
    <property type="term" value="P:positive regulation of DNA-templated DNA replication initiation"/>
    <property type="evidence" value="ECO:0007669"/>
    <property type="project" value="TreeGrafter"/>
</dbReference>
<dbReference type="GO" id="GO:0006260">
    <property type="term" value="P:DNA replication"/>
    <property type="evidence" value="ECO:0007669"/>
    <property type="project" value="InterPro"/>
</dbReference>
<dbReference type="InterPro" id="IPR036768">
    <property type="entry name" value="PolIII_chi_sf"/>
</dbReference>
<proteinExistence type="predicted"/>
<dbReference type="PANTHER" id="PTHR38767:SF1">
    <property type="entry name" value="DNA POLYMERASE III SUBUNIT CHI"/>
    <property type="match status" value="1"/>
</dbReference>
<dbReference type="GO" id="GO:0003887">
    <property type="term" value="F:DNA-directed DNA polymerase activity"/>
    <property type="evidence" value="ECO:0007669"/>
    <property type="project" value="UniProtKB-EC"/>
</dbReference>
<keyword evidence="1" id="KW-0548">Nucleotidyltransferase</keyword>
<evidence type="ECO:0000313" key="1">
    <source>
        <dbReference type="EMBL" id="MBB5718869.1"/>
    </source>
</evidence>
<evidence type="ECO:0000313" key="2">
    <source>
        <dbReference type="Proteomes" id="UP000554342"/>
    </source>
</evidence>
<dbReference type="PANTHER" id="PTHR38767">
    <property type="entry name" value="DNA POLYMERASE III SUBUNIT CHI"/>
    <property type="match status" value="1"/>
</dbReference>